<dbReference type="FunFam" id="3.40.50.720:FF:000001">
    <property type="entry name" value="Glyceraldehyde-3-phosphate dehydrogenase"/>
    <property type="match status" value="1"/>
</dbReference>
<evidence type="ECO:0000256" key="3">
    <source>
        <dbReference type="PIRSR" id="PIRSR000149-1"/>
    </source>
</evidence>
<dbReference type="InterPro" id="IPR036291">
    <property type="entry name" value="NAD(P)-bd_dom_sf"/>
</dbReference>
<dbReference type="PROSITE" id="PS00071">
    <property type="entry name" value="GAPDH"/>
    <property type="match status" value="1"/>
</dbReference>
<evidence type="ECO:0000256" key="6">
    <source>
        <dbReference type="RuleBase" id="RU000397"/>
    </source>
</evidence>
<feature type="binding site" evidence="4">
    <location>
        <position position="123"/>
    </location>
    <ligand>
        <name>NAD(+)</name>
        <dbReference type="ChEBI" id="CHEBI:57540"/>
    </ligand>
</feature>
<keyword evidence="4" id="KW-0520">NAD</keyword>
<dbReference type="Proteomes" id="UP000199144">
    <property type="component" value="Unassembled WGS sequence"/>
</dbReference>
<reference evidence="8 9" key="1">
    <citation type="submission" date="2016-10" db="EMBL/GenBank/DDBJ databases">
        <authorList>
            <person name="de Groot N.N."/>
        </authorList>
    </citation>
    <scope>NUCLEOTIDE SEQUENCE [LARGE SCALE GENOMIC DNA]</scope>
    <source>
        <strain evidence="8 9">DSM 15283</strain>
    </source>
</reference>
<dbReference type="GO" id="GO:0016620">
    <property type="term" value="F:oxidoreductase activity, acting on the aldehyde or oxo group of donors, NAD or NADP as acceptor"/>
    <property type="evidence" value="ECO:0007669"/>
    <property type="project" value="InterPro"/>
</dbReference>
<protein>
    <submittedName>
        <fullName evidence="8">Glyceraldehyde 3-phosphate dehydrogenase</fullName>
    </submittedName>
</protein>
<gene>
    <name evidence="8" type="ORF">SAMN04488042_10865</name>
</gene>
<accession>A0A1I4RG32</accession>
<dbReference type="AlphaFoldDB" id="A0A1I4RG32"/>
<dbReference type="InterPro" id="IPR020831">
    <property type="entry name" value="GlycerAld/Erythrose_P_DH"/>
</dbReference>
<keyword evidence="9" id="KW-1185">Reference proteome</keyword>
<name>A0A1I4RG32_9RHOB</name>
<feature type="binding site" evidence="4">
    <location>
        <position position="39"/>
    </location>
    <ligand>
        <name>NAD(+)</name>
        <dbReference type="ChEBI" id="CHEBI:57540"/>
    </ligand>
</feature>
<evidence type="ECO:0000313" key="8">
    <source>
        <dbReference type="EMBL" id="SFM51201.1"/>
    </source>
</evidence>
<evidence type="ECO:0000259" key="7">
    <source>
        <dbReference type="SMART" id="SM00846"/>
    </source>
</evidence>
<organism evidence="8 9">
    <name type="scientific">Shimia aestuarii</name>
    <dbReference type="NCBI Taxonomy" id="254406"/>
    <lineage>
        <taxon>Bacteria</taxon>
        <taxon>Pseudomonadati</taxon>
        <taxon>Pseudomonadota</taxon>
        <taxon>Alphaproteobacteria</taxon>
        <taxon>Rhodobacterales</taxon>
        <taxon>Roseobacteraceae</taxon>
    </lineage>
</organism>
<dbReference type="SUPFAM" id="SSF51735">
    <property type="entry name" value="NAD(P)-binding Rossmann-fold domains"/>
    <property type="match status" value="1"/>
</dbReference>
<dbReference type="CDD" id="cd05214">
    <property type="entry name" value="GAPDH_I_N"/>
    <property type="match status" value="1"/>
</dbReference>
<dbReference type="GO" id="GO:0051287">
    <property type="term" value="F:NAD binding"/>
    <property type="evidence" value="ECO:0007669"/>
    <property type="project" value="InterPro"/>
</dbReference>
<feature type="site" description="Activates thiol group during catalysis" evidence="5">
    <location>
        <position position="180"/>
    </location>
</feature>
<dbReference type="EMBL" id="FOTQ01000008">
    <property type="protein sequence ID" value="SFM51201.1"/>
    <property type="molecule type" value="Genomic_DNA"/>
</dbReference>
<keyword evidence="2" id="KW-0560">Oxidoreductase</keyword>
<dbReference type="Gene3D" id="3.30.360.10">
    <property type="entry name" value="Dihydrodipicolinate Reductase, domain 2"/>
    <property type="match status" value="1"/>
</dbReference>
<evidence type="ECO:0000313" key="9">
    <source>
        <dbReference type="Proteomes" id="UP000199144"/>
    </source>
</evidence>
<feature type="domain" description="Glyceraldehyde 3-phosphate dehydrogenase NAD(P) binding" evidence="7">
    <location>
        <begin position="6"/>
        <end position="153"/>
    </location>
</feature>
<feature type="binding site" evidence="4">
    <location>
        <position position="314"/>
    </location>
    <ligand>
        <name>NAD(+)</name>
        <dbReference type="ChEBI" id="CHEBI:57540"/>
    </ligand>
</feature>
<evidence type="ECO:0000256" key="1">
    <source>
        <dbReference type="ARBA" id="ARBA00011881"/>
    </source>
</evidence>
<dbReference type="PIRSF" id="PIRSF000149">
    <property type="entry name" value="GAP_DH"/>
    <property type="match status" value="1"/>
</dbReference>
<dbReference type="InterPro" id="IPR020829">
    <property type="entry name" value="GlycerAld_3-P_DH_cat"/>
</dbReference>
<dbReference type="Gene3D" id="3.40.50.720">
    <property type="entry name" value="NAD(P)-binding Rossmann-like Domain"/>
    <property type="match status" value="1"/>
</dbReference>
<dbReference type="SUPFAM" id="SSF55347">
    <property type="entry name" value="Glyceraldehyde-3-phosphate dehydrogenase-like, C-terminal domain"/>
    <property type="match status" value="1"/>
</dbReference>
<comment type="subunit">
    <text evidence="1">Homotetramer.</text>
</comment>
<dbReference type="OrthoDB" id="9803304at2"/>
<evidence type="ECO:0000256" key="2">
    <source>
        <dbReference type="ARBA" id="ARBA00023002"/>
    </source>
</evidence>
<feature type="binding site" evidence="4">
    <location>
        <position position="83"/>
    </location>
    <ligand>
        <name>NAD(+)</name>
        <dbReference type="ChEBI" id="CHEBI:57540"/>
    </ligand>
</feature>
<feature type="active site" description="Nucleophile" evidence="3">
    <location>
        <position position="153"/>
    </location>
</feature>
<keyword evidence="4" id="KW-0547">Nucleotide-binding</keyword>
<comment type="similarity">
    <text evidence="6">Belongs to the glyceraldehyde-3-phosphate dehydrogenase family.</text>
</comment>
<dbReference type="PANTHER" id="PTHR43148">
    <property type="entry name" value="GLYCERALDEHYDE-3-PHOSPHATE DEHYDROGENASE 2"/>
    <property type="match status" value="1"/>
</dbReference>
<dbReference type="InterPro" id="IPR020828">
    <property type="entry name" value="GlycerAld_3-P_DH_NAD(P)-bd"/>
</dbReference>
<evidence type="ECO:0000256" key="5">
    <source>
        <dbReference type="PIRSR" id="PIRSR000149-4"/>
    </source>
</evidence>
<evidence type="ECO:0000256" key="4">
    <source>
        <dbReference type="PIRSR" id="PIRSR000149-3"/>
    </source>
</evidence>
<sequence>MAQDQVRIFINGFGRIGRTLLRIWARGDFPDVEIVGINDIEPLETCAYLFEYDSVFGAYTGSVSHDDKGLIIDGHTIPFHGERDLTALDLRGVDVVLECTGMAGARAVAERGLQAGAGSVLISGPSDEADMTVVMGANEALMGDHRIISNASCTTNALAPLLKVLDGAYGLISGHMTTVHCYTGSQPTVDKPRGDLARSRAAALSMVPTTTSAQRLIDKVLPHLKGRVEARAIRVPTASVSAIDLTIQTDKPTNATDVNALLKAEAARDGLIGWTTKPLVSTDLRARPESLILSGRETSVSVGGLLRVFGWYDNEWGFSNRMLGMARLMGRRGAVRGETGSKT</sequence>
<proteinExistence type="inferred from homology"/>
<dbReference type="InterPro" id="IPR020830">
    <property type="entry name" value="GlycerAld_3-P_DH_AS"/>
</dbReference>
<dbReference type="STRING" id="254406.SAMN04488042_10865"/>
<dbReference type="Pfam" id="PF00044">
    <property type="entry name" value="Gp_dh_N"/>
    <property type="match status" value="1"/>
</dbReference>
<dbReference type="SMART" id="SM00846">
    <property type="entry name" value="Gp_dh_N"/>
    <property type="match status" value="1"/>
</dbReference>
<dbReference type="PRINTS" id="PR00078">
    <property type="entry name" value="G3PDHDRGNASE"/>
</dbReference>
<dbReference type="RefSeq" id="WP_093095321.1">
    <property type="nucleotide sequence ID" value="NZ_FOTQ01000008.1"/>
</dbReference>
<feature type="binding site" evidence="4">
    <location>
        <begin position="15"/>
        <end position="16"/>
    </location>
    <ligand>
        <name>NAD(+)</name>
        <dbReference type="ChEBI" id="CHEBI:57540"/>
    </ligand>
</feature>
<dbReference type="Pfam" id="PF02800">
    <property type="entry name" value="Gp_dh_C"/>
    <property type="match status" value="1"/>
</dbReference>